<gene>
    <name evidence="3" type="ORF">UFOVP1066_111</name>
    <name evidence="4" type="ORF">UFOVP1315_4</name>
    <name evidence="5" type="ORF">UFOVP1421_187</name>
    <name evidence="6" type="ORF">UFOVP1525_197</name>
    <name evidence="2" type="ORF">UFOVP909_160</name>
</gene>
<dbReference type="EMBL" id="LR797272">
    <property type="protein sequence ID" value="CAB4197312.1"/>
    <property type="molecule type" value="Genomic_DNA"/>
</dbReference>
<organism evidence="2">
    <name type="scientific">uncultured Caudovirales phage</name>
    <dbReference type="NCBI Taxonomy" id="2100421"/>
    <lineage>
        <taxon>Viruses</taxon>
        <taxon>Duplodnaviria</taxon>
        <taxon>Heunggongvirae</taxon>
        <taxon>Uroviricota</taxon>
        <taxon>Caudoviricetes</taxon>
        <taxon>Peduoviridae</taxon>
        <taxon>Maltschvirus</taxon>
        <taxon>Maltschvirus maltsch</taxon>
    </lineage>
</organism>
<sequence length="120" mass="13206">MNETVQNLVQAIRAGDALETENAFTMAMQEKLSAKLDDMRQSVAQSMFTQETELDEVSLNTASGAYSARVNKLNKSKFDTDEFDDNYGKASDTLNRISKKHGDTGKQTAVKKAGGYDVND</sequence>
<proteinExistence type="predicted"/>
<evidence type="ECO:0000313" key="2">
    <source>
        <dbReference type="EMBL" id="CAB4170864.1"/>
    </source>
</evidence>
<protein>
    <submittedName>
        <fullName evidence="2">Uncharacterized protein</fullName>
    </submittedName>
</protein>
<evidence type="ECO:0000313" key="6">
    <source>
        <dbReference type="EMBL" id="CAB5238693.1"/>
    </source>
</evidence>
<dbReference type="EMBL" id="LR797375">
    <property type="protein sequence ID" value="CAB4211580.1"/>
    <property type="molecule type" value="Genomic_DNA"/>
</dbReference>
<evidence type="ECO:0000313" key="3">
    <source>
        <dbReference type="EMBL" id="CAB4182016.1"/>
    </source>
</evidence>
<name>A0A6J5PTV1_9CAUD</name>
<evidence type="ECO:0000313" key="5">
    <source>
        <dbReference type="EMBL" id="CAB4211580.1"/>
    </source>
</evidence>
<reference evidence="2" key="1">
    <citation type="submission" date="2020-05" db="EMBL/GenBank/DDBJ databases">
        <authorList>
            <person name="Chiriac C."/>
            <person name="Salcher M."/>
            <person name="Ghai R."/>
            <person name="Kavagutti S V."/>
        </authorList>
    </citation>
    <scope>NUCLEOTIDE SEQUENCE</scope>
</reference>
<dbReference type="EMBL" id="LR798454">
    <property type="protein sequence ID" value="CAB5238693.1"/>
    <property type="molecule type" value="Genomic_DNA"/>
</dbReference>
<dbReference type="EMBL" id="LR796861">
    <property type="protein sequence ID" value="CAB4170864.1"/>
    <property type="molecule type" value="Genomic_DNA"/>
</dbReference>
<evidence type="ECO:0000313" key="4">
    <source>
        <dbReference type="EMBL" id="CAB4197312.1"/>
    </source>
</evidence>
<evidence type="ECO:0000256" key="1">
    <source>
        <dbReference type="SAM" id="MobiDB-lite"/>
    </source>
</evidence>
<dbReference type="EMBL" id="LR797019">
    <property type="protein sequence ID" value="CAB4182016.1"/>
    <property type="molecule type" value="Genomic_DNA"/>
</dbReference>
<feature type="region of interest" description="Disordered" evidence="1">
    <location>
        <begin position="80"/>
        <end position="120"/>
    </location>
</feature>
<accession>A0A6J5PTV1</accession>